<sequence length="90" mass="10520">MNKQQLWIQSVSATPATRVDVLELQSSLDKKLQQRQARETGICPIREELYAQCFDELIRQITINCAERGILLVRVRDEIRHTIQAYQTSY</sequence>
<dbReference type="InterPro" id="IPR019347">
    <property type="entry name" value="Axonemal_dynein_light_chain"/>
</dbReference>
<keyword evidence="1" id="KW-0243">Dynein</keyword>
<dbReference type="EMBL" id="GL984238">
    <property type="protein sequence ID" value="EGR28484.1"/>
    <property type="molecule type" value="Genomic_DNA"/>
</dbReference>
<dbReference type="AlphaFoldDB" id="G0R220"/>
<dbReference type="GO" id="GO:0005930">
    <property type="term" value="C:axoneme"/>
    <property type="evidence" value="ECO:0007669"/>
    <property type="project" value="TreeGrafter"/>
</dbReference>
<keyword evidence="3" id="KW-0505">Motor protein</keyword>
<dbReference type="eggNOG" id="KOG4001">
    <property type="taxonomic scope" value="Eukaryota"/>
</dbReference>
<dbReference type="Pfam" id="PF10211">
    <property type="entry name" value="Ax_dynein_light"/>
    <property type="match status" value="1"/>
</dbReference>
<keyword evidence="2" id="KW-0175">Coiled coil</keyword>
<dbReference type="GO" id="GO:0030286">
    <property type="term" value="C:dynein complex"/>
    <property type="evidence" value="ECO:0007669"/>
    <property type="project" value="UniProtKB-KW"/>
</dbReference>
<dbReference type="RefSeq" id="XP_004029720.1">
    <property type="nucleotide sequence ID" value="XM_004029672.1"/>
</dbReference>
<protein>
    <submittedName>
        <fullName evidence="5">Light intermediate chain 1, putative</fullName>
    </submittedName>
</protein>
<name>G0R220_ICHMU</name>
<evidence type="ECO:0000256" key="2">
    <source>
        <dbReference type="ARBA" id="ARBA00023054"/>
    </source>
</evidence>
<evidence type="ECO:0000256" key="3">
    <source>
        <dbReference type="ARBA" id="ARBA00023175"/>
    </source>
</evidence>
<comment type="similarity">
    <text evidence="4">Belongs to the inner dynein arm light chain family.</text>
</comment>
<evidence type="ECO:0000313" key="5">
    <source>
        <dbReference type="EMBL" id="EGR28484.1"/>
    </source>
</evidence>
<evidence type="ECO:0000256" key="4">
    <source>
        <dbReference type="ARBA" id="ARBA00038114"/>
    </source>
</evidence>
<feature type="non-terminal residue" evidence="5">
    <location>
        <position position="90"/>
    </location>
</feature>
<dbReference type="InParanoid" id="G0R220"/>
<dbReference type="PANTHER" id="PTHR13183">
    <property type="entry name" value="AXONEMAL INNER ARM DYNEIN LIGHT CHAIN 28"/>
    <property type="match status" value="1"/>
</dbReference>
<keyword evidence="6" id="KW-1185">Reference proteome</keyword>
<evidence type="ECO:0000256" key="1">
    <source>
        <dbReference type="ARBA" id="ARBA00023017"/>
    </source>
</evidence>
<dbReference type="Proteomes" id="UP000008983">
    <property type="component" value="Unassembled WGS sequence"/>
</dbReference>
<dbReference type="GO" id="GO:0045504">
    <property type="term" value="F:dynein heavy chain binding"/>
    <property type="evidence" value="ECO:0007669"/>
    <property type="project" value="TreeGrafter"/>
</dbReference>
<organism evidence="5 6">
    <name type="scientific">Ichthyophthirius multifiliis</name>
    <name type="common">White spot disease agent</name>
    <name type="synonym">Ich</name>
    <dbReference type="NCBI Taxonomy" id="5932"/>
    <lineage>
        <taxon>Eukaryota</taxon>
        <taxon>Sar</taxon>
        <taxon>Alveolata</taxon>
        <taxon>Ciliophora</taxon>
        <taxon>Intramacronucleata</taxon>
        <taxon>Oligohymenophorea</taxon>
        <taxon>Hymenostomatida</taxon>
        <taxon>Ophryoglenina</taxon>
        <taxon>Ichthyophthirius</taxon>
    </lineage>
</organism>
<evidence type="ECO:0000313" key="6">
    <source>
        <dbReference type="Proteomes" id="UP000008983"/>
    </source>
</evidence>
<dbReference type="STRING" id="857967.G0R220"/>
<gene>
    <name evidence="5" type="ORF">IMG5_174380</name>
</gene>
<dbReference type="OMA" id="ISICPIR"/>
<dbReference type="GeneID" id="14904564"/>
<dbReference type="PANTHER" id="PTHR13183:SF0">
    <property type="entry name" value="AXONEMAL DYNEIN LIGHT INTERMEDIATE POLYPEPTIDE 1"/>
    <property type="match status" value="1"/>
</dbReference>
<accession>G0R220</accession>
<proteinExistence type="inferred from homology"/>
<reference evidence="5 6" key="1">
    <citation type="submission" date="2011-07" db="EMBL/GenBank/DDBJ databases">
        <authorList>
            <person name="Coyne R."/>
            <person name="Brami D."/>
            <person name="Johnson J."/>
            <person name="Hostetler J."/>
            <person name="Hannick L."/>
            <person name="Clark T."/>
            <person name="Cassidy-Hanley D."/>
            <person name="Inman J."/>
        </authorList>
    </citation>
    <scope>NUCLEOTIDE SEQUENCE [LARGE SCALE GENOMIC DNA]</scope>
    <source>
        <strain evidence="5 6">G5</strain>
    </source>
</reference>
<dbReference type="OrthoDB" id="273640at2759"/>